<comment type="subunit">
    <text evidence="5">Heterohexamer.</text>
</comment>
<dbReference type="InterPro" id="IPR004217">
    <property type="entry name" value="Tim10-like"/>
</dbReference>
<dbReference type="EMBL" id="KZ819669">
    <property type="protein sequence ID" value="PWN27004.1"/>
    <property type="molecule type" value="Genomic_DNA"/>
</dbReference>
<sequence>MSSSGLSGEDQKELQSFLEGEQAKARVQSSIQNFTSMCWDKCITGGISTSFRRGEEECLSNCVERFLDTSIFLVNKLEQQRTQAAPPGL</sequence>
<keyword evidence="4 5" id="KW-0811">Translocation</keyword>
<dbReference type="Proteomes" id="UP000245884">
    <property type="component" value="Unassembled WGS sequence"/>
</dbReference>
<dbReference type="GeneID" id="37030104"/>
<protein>
    <recommendedName>
        <fullName evidence="5">Mitochondrial import inner membrane translocase subunit</fullName>
    </recommendedName>
</protein>
<evidence type="ECO:0000256" key="4">
    <source>
        <dbReference type="ARBA" id="ARBA00023010"/>
    </source>
</evidence>
<dbReference type="GO" id="GO:0015031">
    <property type="term" value="P:protein transport"/>
    <property type="evidence" value="ECO:0007669"/>
    <property type="project" value="UniProtKB-KW"/>
</dbReference>
<keyword evidence="2 5" id="KW-0999">Mitochondrion inner membrane</keyword>
<evidence type="ECO:0000256" key="1">
    <source>
        <dbReference type="ARBA" id="ARBA00006720"/>
    </source>
</evidence>
<dbReference type="Pfam" id="PF02953">
    <property type="entry name" value="zf-Tim10_DDP"/>
    <property type="match status" value="1"/>
</dbReference>
<gene>
    <name evidence="7" type="ORF">BDZ90DRAFT_260682</name>
</gene>
<organism evidence="7 8">
    <name type="scientific">Jaminaea rosea</name>
    <dbReference type="NCBI Taxonomy" id="1569628"/>
    <lineage>
        <taxon>Eukaryota</taxon>
        <taxon>Fungi</taxon>
        <taxon>Dikarya</taxon>
        <taxon>Basidiomycota</taxon>
        <taxon>Ustilaginomycotina</taxon>
        <taxon>Exobasidiomycetes</taxon>
        <taxon>Microstromatales</taxon>
        <taxon>Microstromatales incertae sedis</taxon>
        <taxon>Jaminaea</taxon>
    </lineage>
</organism>
<dbReference type="AlphaFoldDB" id="A0A316UPV8"/>
<proteinExistence type="inferred from homology"/>
<comment type="similarity">
    <text evidence="1 5">Belongs to the small Tim family.</text>
</comment>
<keyword evidence="5" id="KW-0813">Transport</keyword>
<dbReference type="OrthoDB" id="344165at2759"/>
<evidence type="ECO:0000256" key="5">
    <source>
        <dbReference type="RuleBase" id="RU367043"/>
    </source>
</evidence>
<dbReference type="Gene3D" id="1.10.287.810">
    <property type="entry name" value="Mitochondrial import inner membrane translocase subunit tim13 like domains"/>
    <property type="match status" value="1"/>
</dbReference>
<keyword evidence="2 5" id="KW-0472">Membrane</keyword>
<comment type="subcellular location">
    <subcellularLocation>
        <location evidence="5">Mitochondrion inner membrane</location>
        <topology evidence="5">Peripheral membrane protein</topology>
        <orientation evidence="5">Intermembrane side</orientation>
    </subcellularLocation>
</comment>
<evidence type="ECO:0000256" key="3">
    <source>
        <dbReference type="ARBA" id="ARBA00022927"/>
    </source>
</evidence>
<evidence type="ECO:0000259" key="6">
    <source>
        <dbReference type="Pfam" id="PF02953"/>
    </source>
</evidence>
<keyword evidence="3 5" id="KW-0653">Protein transport</keyword>
<comment type="domain">
    <text evidence="5">The twin CX3C motif contains 4 conserved Cys residues that form 2 disulfide bonds in the mitochondrial intermembrane space.</text>
</comment>
<accession>A0A316UPV8</accession>
<keyword evidence="5" id="KW-0143">Chaperone</keyword>
<name>A0A316UPV8_9BASI</name>
<evidence type="ECO:0000313" key="7">
    <source>
        <dbReference type="EMBL" id="PWN27004.1"/>
    </source>
</evidence>
<dbReference type="RefSeq" id="XP_025361616.1">
    <property type="nucleotide sequence ID" value="XM_025508281.1"/>
</dbReference>
<keyword evidence="5" id="KW-1015">Disulfide bond</keyword>
<feature type="domain" description="Tim10-like" evidence="6">
    <location>
        <begin position="17"/>
        <end position="79"/>
    </location>
</feature>
<reference evidence="7 8" key="1">
    <citation type="journal article" date="2018" name="Mol. Biol. Evol.">
        <title>Broad Genomic Sampling Reveals a Smut Pathogenic Ancestry of the Fungal Clade Ustilaginomycotina.</title>
        <authorList>
            <person name="Kijpornyongpan T."/>
            <person name="Mondo S.J."/>
            <person name="Barry K."/>
            <person name="Sandor L."/>
            <person name="Lee J."/>
            <person name="Lipzen A."/>
            <person name="Pangilinan J."/>
            <person name="LaButti K."/>
            <person name="Hainaut M."/>
            <person name="Henrissat B."/>
            <person name="Grigoriev I.V."/>
            <person name="Spatafora J.W."/>
            <person name="Aime M.C."/>
        </authorList>
    </citation>
    <scope>NUCLEOTIDE SEQUENCE [LARGE SCALE GENOMIC DNA]</scope>
    <source>
        <strain evidence="7 8">MCA 5214</strain>
    </source>
</reference>
<keyword evidence="5" id="KW-0496">Mitochondrion</keyword>
<dbReference type="InterPro" id="IPR035427">
    <property type="entry name" value="Tim10-like_dom_sf"/>
</dbReference>
<dbReference type="GO" id="GO:0005743">
    <property type="term" value="C:mitochondrial inner membrane"/>
    <property type="evidence" value="ECO:0007669"/>
    <property type="project" value="UniProtKB-SubCell"/>
</dbReference>
<dbReference type="STRING" id="1569628.A0A316UPV8"/>
<dbReference type="SUPFAM" id="SSF144122">
    <property type="entry name" value="Tim10-like"/>
    <property type="match status" value="1"/>
</dbReference>
<evidence type="ECO:0000313" key="8">
    <source>
        <dbReference type="Proteomes" id="UP000245884"/>
    </source>
</evidence>
<keyword evidence="8" id="KW-1185">Reference proteome</keyword>
<evidence type="ECO:0000256" key="2">
    <source>
        <dbReference type="ARBA" id="ARBA00022792"/>
    </source>
</evidence>
<comment type="function">
    <text evidence="5">Mitochondrial intermembrane chaperone that participates in the import and insertion of some multi-pass transmembrane proteins into the mitochondrial inner membrane. Also required for the transfer of beta-barrel precursors from the TOM complex to the sorting and assembly machinery (SAM complex) of the outer membrane. Acts as a chaperone-like protein that protects the hydrophobic precursors from aggregation and guide them through the mitochondrial intermembrane space.</text>
</comment>